<evidence type="ECO:0000259" key="1">
    <source>
        <dbReference type="PROSITE" id="PS50801"/>
    </source>
</evidence>
<dbReference type="InterPro" id="IPR002645">
    <property type="entry name" value="STAS_dom"/>
</dbReference>
<reference evidence="3" key="1">
    <citation type="submission" date="2012-11" db="EMBL/GenBank/DDBJ databases">
        <authorList>
            <person name="Lucero-Rivera Y.E."/>
            <person name="Tovar-Ramirez D."/>
        </authorList>
    </citation>
    <scope>NUCLEOTIDE SEQUENCE [LARGE SCALE GENOMIC DNA]</scope>
    <source>
        <strain evidence="3">Araruama</strain>
    </source>
</reference>
<feature type="domain" description="STAS" evidence="1">
    <location>
        <begin position="1"/>
        <end position="102"/>
    </location>
</feature>
<evidence type="ECO:0000313" key="2">
    <source>
        <dbReference type="EMBL" id="ETR69281.1"/>
    </source>
</evidence>
<name>A0A1V1P394_9BACT</name>
<dbReference type="SUPFAM" id="SSF52091">
    <property type="entry name" value="SpoIIaa-like"/>
    <property type="match status" value="1"/>
</dbReference>
<dbReference type="Proteomes" id="UP000189670">
    <property type="component" value="Unassembled WGS sequence"/>
</dbReference>
<dbReference type="GO" id="GO:0043856">
    <property type="term" value="F:anti-sigma factor antagonist activity"/>
    <property type="evidence" value="ECO:0007669"/>
    <property type="project" value="TreeGrafter"/>
</dbReference>
<dbReference type="InterPro" id="IPR036513">
    <property type="entry name" value="STAS_dom_sf"/>
</dbReference>
<sequence length="102" mass="11303">MKIDVNTSNRTATMTIKGNVDEQGAETLKQNFYSLNISVLDHVVIDMKDVNHIGSAGIGKLLLFYKDFAIKGGSISVINVSKPLYDLFQVVKLDTLMKISRI</sequence>
<comment type="caution">
    <text evidence="2">The sequence shown here is derived from an EMBL/GenBank/DDBJ whole genome shotgun (WGS) entry which is preliminary data.</text>
</comment>
<dbReference type="EMBL" id="ATBP01000687">
    <property type="protein sequence ID" value="ETR69281.1"/>
    <property type="molecule type" value="Genomic_DNA"/>
</dbReference>
<organism evidence="2 3">
    <name type="scientific">Candidatus Magnetoglobus multicellularis str. Araruama</name>
    <dbReference type="NCBI Taxonomy" id="890399"/>
    <lineage>
        <taxon>Bacteria</taxon>
        <taxon>Pseudomonadati</taxon>
        <taxon>Thermodesulfobacteriota</taxon>
        <taxon>Desulfobacteria</taxon>
        <taxon>Desulfobacterales</taxon>
        <taxon>Desulfobacteraceae</taxon>
        <taxon>Candidatus Magnetoglobus</taxon>
    </lineage>
</organism>
<gene>
    <name evidence="2" type="ORF">OMM_09746</name>
</gene>
<dbReference type="Gene3D" id="3.30.750.24">
    <property type="entry name" value="STAS domain"/>
    <property type="match status" value="1"/>
</dbReference>
<dbReference type="CDD" id="cd07043">
    <property type="entry name" value="STAS_anti-anti-sigma_factors"/>
    <property type="match status" value="1"/>
</dbReference>
<dbReference type="PANTHER" id="PTHR33495">
    <property type="entry name" value="ANTI-SIGMA FACTOR ANTAGONIST TM_1081-RELATED-RELATED"/>
    <property type="match status" value="1"/>
</dbReference>
<dbReference type="PROSITE" id="PS50801">
    <property type="entry name" value="STAS"/>
    <property type="match status" value="1"/>
</dbReference>
<proteinExistence type="predicted"/>
<evidence type="ECO:0000313" key="3">
    <source>
        <dbReference type="Proteomes" id="UP000189670"/>
    </source>
</evidence>
<accession>A0A1V1P394</accession>
<dbReference type="Pfam" id="PF01740">
    <property type="entry name" value="STAS"/>
    <property type="match status" value="1"/>
</dbReference>
<protein>
    <submittedName>
        <fullName evidence="2">Anti-sigma-factor antagonist</fullName>
    </submittedName>
</protein>
<dbReference type="AlphaFoldDB" id="A0A1V1P394"/>